<dbReference type="AlphaFoldDB" id="A0A4S2MTV5"/>
<reference evidence="9 10" key="1">
    <citation type="submission" date="2019-04" db="EMBL/GenBank/DDBJ databases">
        <title>Comparative genomics and transcriptomics to analyze fruiting body development in filamentous ascomycetes.</title>
        <authorList>
            <consortium name="DOE Joint Genome Institute"/>
            <person name="Lutkenhaus R."/>
            <person name="Traeger S."/>
            <person name="Breuer J."/>
            <person name="Kuo A."/>
            <person name="Lipzen A."/>
            <person name="Pangilinan J."/>
            <person name="Dilworth D."/>
            <person name="Sandor L."/>
            <person name="Poggeler S."/>
            <person name="Barry K."/>
            <person name="Grigoriev I.V."/>
            <person name="Nowrousian M."/>
        </authorList>
    </citation>
    <scope>NUCLEOTIDE SEQUENCE [LARGE SCALE GENOMIC DNA]</scope>
    <source>
        <strain evidence="9 10">CBS 389.68</strain>
    </source>
</reference>
<protein>
    <recommendedName>
        <fullName evidence="8">Rhodopsin domain-containing protein</fullName>
    </recommendedName>
</protein>
<keyword evidence="4 7" id="KW-0472">Membrane</keyword>
<dbReference type="GO" id="GO:0016020">
    <property type="term" value="C:membrane"/>
    <property type="evidence" value="ECO:0007669"/>
    <property type="project" value="UniProtKB-SubCell"/>
</dbReference>
<evidence type="ECO:0000256" key="6">
    <source>
        <dbReference type="SAM" id="MobiDB-lite"/>
    </source>
</evidence>
<feature type="compositionally biased region" description="Basic and acidic residues" evidence="6">
    <location>
        <begin position="478"/>
        <end position="491"/>
    </location>
</feature>
<keyword evidence="3 7" id="KW-1133">Transmembrane helix</keyword>
<feature type="region of interest" description="Disordered" evidence="6">
    <location>
        <begin position="322"/>
        <end position="341"/>
    </location>
</feature>
<dbReference type="Proteomes" id="UP000298138">
    <property type="component" value="Unassembled WGS sequence"/>
</dbReference>
<evidence type="ECO:0000313" key="10">
    <source>
        <dbReference type="Proteomes" id="UP000298138"/>
    </source>
</evidence>
<keyword evidence="2 7" id="KW-0812">Transmembrane</keyword>
<gene>
    <name evidence="9" type="ORF">EX30DRAFT_364784</name>
</gene>
<feature type="compositionally biased region" description="Gly residues" evidence="6">
    <location>
        <begin position="406"/>
        <end position="420"/>
    </location>
</feature>
<dbReference type="PANTHER" id="PTHR33048:SF129">
    <property type="entry name" value="INTEGRAL MEMBRANE PROTEIN-RELATED"/>
    <property type="match status" value="1"/>
</dbReference>
<comment type="similarity">
    <text evidence="5">Belongs to the SAT4 family.</text>
</comment>
<feature type="transmembrane region" description="Helical" evidence="7">
    <location>
        <begin position="236"/>
        <end position="257"/>
    </location>
</feature>
<dbReference type="PANTHER" id="PTHR33048">
    <property type="entry name" value="PTH11-LIKE INTEGRAL MEMBRANE PROTEIN (AFU_ORTHOLOGUE AFUA_5G11245)"/>
    <property type="match status" value="1"/>
</dbReference>
<dbReference type="EMBL" id="ML220127">
    <property type="protein sequence ID" value="TGZ79979.1"/>
    <property type="molecule type" value="Genomic_DNA"/>
</dbReference>
<feature type="region of interest" description="Disordered" evidence="6">
    <location>
        <begin position="1"/>
        <end position="23"/>
    </location>
</feature>
<organism evidence="9 10">
    <name type="scientific">Ascodesmis nigricans</name>
    <dbReference type="NCBI Taxonomy" id="341454"/>
    <lineage>
        <taxon>Eukaryota</taxon>
        <taxon>Fungi</taxon>
        <taxon>Dikarya</taxon>
        <taxon>Ascomycota</taxon>
        <taxon>Pezizomycotina</taxon>
        <taxon>Pezizomycetes</taxon>
        <taxon>Pezizales</taxon>
        <taxon>Ascodesmidaceae</taxon>
        <taxon>Ascodesmis</taxon>
    </lineage>
</organism>
<accession>A0A4S2MTV5</accession>
<evidence type="ECO:0000259" key="8">
    <source>
        <dbReference type="Pfam" id="PF20684"/>
    </source>
</evidence>
<feature type="transmembrane region" description="Helical" evidence="7">
    <location>
        <begin position="203"/>
        <end position="224"/>
    </location>
</feature>
<comment type="subcellular location">
    <subcellularLocation>
        <location evidence="1">Membrane</location>
        <topology evidence="1">Multi-pass membrane protein</topology>
    </subcellularLocation>
</comment>
<dbReference type="InterPro" id="IPR049326">
    <property type="entry name" value="Rhodopsin_dom_fungi"/>
</dbReference>
<keyword evidence="10" id="KW-1185">Reference proteome</keyword>
<feature type="region of interest" description="Disordered" evidence="6">
    <location>
        <begin position="368"/>
        <end position="491"/>
    </location>
</feature>
<evidence type="ECO:0000256" key="7">
    <source>
        <dbReference type="SAM" id="Phobius"/>
    </source>
</evidence>
<feature type="compositionally biased region" description="Gly residues" evidence="6">
    <location>
        <begin position="430"/>
        <end position="439"/>
    </location>
</feature>
<evidence type="ECO:0000256" key="3">
    <source>
        <dbReference type="ARBA" id="ARBA00022989"/>
    </source>
</evidence>
<evidence type="ECO:0000313" key="9">
    <source>
        <dbReference type="EMBL" id="TGZ79979.1"/>
    </source>
</evidence>
<dbReference type="InterPro" id="IPR052337">
    <property type="entry name" value="SAT4-like"/>
</dbReference>
<feature type="transmembrane region" description="Helical" evidence="7">
    <location>
        <begin position="159"/>
        <end position="183"/>
    </location>
</feature>
<dbReference type="Pfam" id="PF20684">
    <property type="entry name" value="Fung_rhodopsin"/>
    <property type="match status" value="1"/>
</dbReference>
<evidence type="ECO:0000256" key="4">
    <source>
        <dbReference type="ARBA" id="ARBA00023136"/>
    </source>
</evidence>
<evidence type="ECO:0000256" key="1">
    <source>
        <dbReference type="ARBA" id="ARBA00004141"/>
    </source>
</evidence>
<dbReference type="InParanoid" id="A0A4S2MTV5"/>
<name>A0A4S2MTV5_9PEZI</name>
<feature type="transmembrane region" description="Helical" evidence="7">
    <location>
        <begin position="41"/>
        <end position="62"/>
    </location>
</feature>
<feature type="compositionally biased region" description="Basic and acidic residues" evidence="6">
    <location>
        <begin position="383"/>
        <end position="400"/>
    </location>
</feature>
<sequence length="491" mass="52880">MSATFNTALPEPDALGRIPAQPPPPGVTPNFDNPVWNGQGAILSTCICIVLSSIFVILRLYTRIWITRAAGFEDAMLAFSWLITLGVGVVTILTVTVAGGGNHLWDIPLDKFIPRFFQYIFAGSLSSIAANIFTKLAVVQLLVRIASHLKALRYAYRGLMVAIVGYNTVMFFMLLFACSPVQASWYVMITPKKCRPPESVFRPFSIVDCVFSFILVAAPIPLIRIMRNRMSKEQKLALALIMGFGLITCIAPVLRIIETYRSVTDISWAVSNLLTWWSLELHVSIICASATTLKPFFRRHFPALKGLGGSYFGSSGKSRYHPNPASGVSKPRSGLGGSRNADLELGAYGGKPRRKGIGFESVVMSGVNGSGSEGFGSSEDVAGEGKSRESLGSDRSERQLVNEIRGAGGGGTGWAGGDTGGSVSASAGRQSGGGSGSAGERGLRREKSTTVMRGVEQHQHQQKKSEDASGVARGQGIRIDRTFEVRHEVER</sequence>
<evidence type="ECO:0000256" key="2">
    <source>
        <dbReference type="ARBA" id="ARBA00022692"/>
    </source>
</evidence>
<feature type="domain" description="Rhodopsin" evidence="8">
    <location>
        <begin position="58"/>
        <end position="299"/>
    </location>
</feature>
<feature type="transmembrane region" description="Helical" evidence="7">
    <location>
        <begin position="116"/>
        <end position="138"/>
    </location>
</feature>
<proteinExistence type="inferred from homology"/>
<feature type="compositionally biased region" description="Basic and acidic residues" evidence="6">
    <location>
        <begin position="455"/>
        <end position="467"/>
    </location>
</feature>
<feature type="transmembrane region" description="Helical" evidence="7">
    <location>
        <begin position="74"/>
        <end position="96"/>
    </location>
</feature>
<dbReference type="OrthoDB" id="5342292at2759"/>
<evidence type="ECO:0000256" key="5">
    <source>
        <dbReference type="ARBA" id="ARBA00038359"/>
    </source>
</evidence>